<dbReference type="PANTHER" id="PTHR30069">
    <property type="entry name" value="TONB-DEPENDENT OUTER MEMBRANE RECEPTOR"/>
    <property type="match status" value="1"/>
</dbReference>
<sequence>MKKPLLFITTVLTTLTLFHLNTHAQERDTSKHVFQLGQVNIIGTKDSLRSDKLSSGTINRYNRLTVSSALNLLPGVTLTAVGPRNESAVSIRGFDVRSVPIYLDGVPLYVPYDGYVDLARFNTFNLSEIQVAKGYSSVLYGPNAEGGAINLISRKPVKPFELSAIAGWLSGGYGLNTNIGSNLGKVYYEISASQLKRNWYPLSHDFVPTKNEDGGHRDNSYNNDIAVSGKVGFTPTANQEYAVGYSYQHGTKGTPVYTGDDAANPLFKSPRYWKWPNWDTQSLYLISNNRINSTNLIKTRWYYDQFRNNLQSFDNASYNSMTKPYAFTSIYNDYTLGSSIVFENTDLKNNSFSVAGHFKQDVHREHNVGEPIRRDADNNFTIGAEDTYHLTSALKANAGVSYMNRHSIDAQQYTNNVVSQLPANSNSAWNLQGLLQYDIDTTNAITLSVARKTRFATIKDRYSYKFGTFIPNPDLKAENALNYDLSYHTLFVGKLSVQASLFYSKIGNLIQTVNNVQVDPKTGTNLSQVQNVGRAEYYGTELAIGYPIADQVRIDANYTYLKRKNLSSPSIYLTDVPQNKVFGSIQYTPIKKLYVMASEEYNSKRYSTSYGTVSGEFALTNVKAHLTLVKGFSIEGGVNNLFDKNYTLVEGFPEAGRNYFANVIFSY</sequence>
<keyword evidence="9 10" id="KW-0998">Cell outer membrane</keyword>
<dbReference type="EMBL" id="JACHCB010000008">
    <property type="protein sequence ID" value="MBB6110569.1"/>
    <property type="molecule type" value="Genomic_DNA"/>
</dbReference>
<reference evidence="15 16" key="1">
    <citation type="submission" date="2020-08" db="EMBL/GenBank/DDBJ databases">
        <title>Genomic Encyclopedia of Type Strains, Phase IV (KMG-V): Genome sequencing to study the core and pangenomes of soil and plant-associated prokaryotes.</title>
        <authorList>
            <person name="Whitman W."/>
        </authorList>
    </citation>
    <scope>NUCLEOTIDE SEQUENCE [LARGE SCALE GENOMIC DNA]</scope>
    <source>
        <strain evidence="15 16">ANJLi2</strain>
    </source>
</reference>
<keyword evidence="3 10" id="KW-1134">Transmembrane beta strand</keyword>
<comment type="subcellular location">
    <subcellularLocation>
        <location evidence="1 10">Cell outer membrane</location>
        <topology evidence="1 10">Multi-pass membrane protein</topology>
    </subcellularLocation>
</comment>
<evidence type="ECO:0000313" key="15">
    <source>
        <dbReference type="EMBL" id="MBB6110569.1"/>
    </source>
</evidence>
<evidence type="ECO:0000256" key="10">
    <source>
        <dbReference type="PROSITE-ProRule" id="PRU01360"/>
    </source>
</evidence>
<feature type="domain" description="TonB-dependent receptor-like beta-barrel" evidence="13">
    <location>
        <begin position="220"/>
        <end position="641"/>
    </location>
</feature>
<keyword evidence="6 11" id="KW-0798">TonB box</keyword>
<dbReference type="Gene3D" id="2.170.130.10">
    <property type="entry name" value="TonB-dependent receptor, plug domain"/>
    <property type="match status" value="1"/>
</dbReference>
<keyword evidence="5 12" id="KW-0732">Signal</keyword>
<name>A0ABR6PLB5_9SPHI</name>
<keyword evidence="2 10" id="KW-0813">Transport</keyword>
<evidence type="ECO:0000256" key="1">
    <source>
        <dbReference type="ARBA" id="ARBA00004571"/>
    </source>
</evidence>
<keyword evidence="4 10" id="KW-0812">Transmembrane</keyword>
<dbReference type="Pfam" id="PF00593">
    <property type="entry name" value="TonB_dep_Rec_b-barrel"/>
    <property type="match status" value="1"/>
</dbReference>
<dbReference type="InterPro" id="IPR037066">
    <property type="entry name" value="Plug_dom_sf"/>
</dbReference>
<evidence type="ECO:0000256" key="12">
    <source>
        <dbReference type="SAM" id="SignalP"/>
    </source>
</evidence>
<dbReference type="SUPFAM" id="SSF56935">
    <property type="entry name" value="Porins"/>
    <property type="match status" value="1"/>
</dbReference>
<feature type="domain" description="TonB-dependent receptor plug" evidence="14">
    <location>
        <begin position="53"/>
        <end position="148"/>
    </location>
</feature>
<dbReference type="InterPro" id="IPR000531">
    <property type="entry name" value="Beta-barrel_TonB"/>
</dbReference>
<evidence type="ECO:0000259" key="13">
    <source>
        <dbReference type="Pfam" id="PF00593"/>
    </source>
</evidence>
<evidence type="ECO:0000313" key="16">
    <source>
        <dbReference type="Proteomes" id="UP000541583"/>
    </source>
</evidence>
<evidence type="ECO:0000256" key="3">
    <source>
        <dbReference type="ARBA" id="ARBA00022452"/>
    </source>
</evidence>
<evidence type="ECO:0000256" key="8">
    <source>
        <dbReference type="ARBA" id="ARBA00023170"/>
    </source>
</evidence>
<dbReference type="PANTHER" id="PTHR30069:SF29">
    <property type="entry name" value="HEMOGLOBIN AND HEMOGLOBIN-HAPTOGLOBIN-BINDING PROTEIN 1-RELATED"/>
    <property type="match status" value="1"/>
</dbReference>
<dbReference type="CDD" id="cd01347">
    <property type="entry name" value="ligand_gated_channel"/>
    <property type="match status" value="1"/>
</dbReference>
<organism evidence="15 16">
    <name type="scientific">Mucilaginibacter lappiensis</name>
    <dbReference type="NCBI Taxonomy" id="354630"/>
    <lineage>
        <taxon>Bacteria</taxon>
        <taxon>Pseudomonadati</taxon>
        <taxon>Bacteroidota</taxon>
        <taxon>Sphingobacteriia</taxon>
        <taxon>Sphingobacteriales</taxon>
        <taxon>Sphingobacteriaceae</taxon>
        <taxon>Mucilaginibacter</taxon>
    </lineage>
</organism>
<comment type="caution">
    <text evidence="15">The sequence shown here is derived from an EMBL/GenBank/DDBJ whole genome shotgun (WGS) entry which is preliminary data.</text>
</comment>
<dbReference type="Gene3D" id="2.40.170.20">
    <property type="entry name" value="TonB-dependent receptor, beta-barrel domain"/>
    <property type="match status" value="1"/>
</dbReference>
<gene>
    <name evidence="15" type="ORF">HDF23_003328</name>
</gene>
<dbReference type="InterPro" id="IPR012910">
    <property type="entry name" value="Plug_dom"/>
</dbReference>
<dbReference type="Proteomes" id="UP000541583">
    <property type="component" value="Unassembled WGS sequence"/>
</dbReference>
<feature type="signal peptide" evidence="12">
    <location>
        <begin position="1"/>
        <end position="24"/>
    </location>
</feature>
<dbReference type="RefSeq" id="WP_076374092.1">
    <property type="nucleotide sequence ID" value="NZ_FTMG01000007.1"/>
</dbReference>
<evidence type="ECO:0000256" key="11">
    <source>
        <dbReference type="RuleBase" id="RU003357"/>
    </source>
</evidence>
<protein>
    <submittedName>
        <fullName evidence="15">Iron complex outermembrane receptor protein</fullName>
    </submittedName>
</protein>
<evidence type="ECO:0000259" key="14">
    <source>
        <dbReference type="Pfam" id="PF07715"/>
    </source>
</evidence>
<evidence type="ECO:0000256" key="7">
    <source>
        <dbReference type="ARBA" id="ARBA00023136"/>
    </source>
</evidence>
<proteinExistence type="inferred from homology"/>
<evidence type="ECO:0000256" key="6">
    <source>
        <dbReference type="ARBA" id="ARBA00023077"/>
    </source>
</evidence>
<dbReference type="Pfam" id="PF07715">
    <property type="entry name" value="Plug"/>
    <property type="match status" value="1"/>
</dbReference>
<dbReference type="InterPro" id="IPR039426">
    <property type="entry name" value="TonB-dep_rcpt-like"/>
</dbReference>
<feature type="chain" id="PRO_5045478598" evidence="12">
    <location>
        <begin position="25"/>
        <end position="667"/>
    </location>
</feature>
<evidence type="ECO:0000256" key="5">
    <source>
        <dbReference type="ARBA" id="ARBA00022729"/>
    </source>
</evidence>
<keyword evidence="8 15" id="KW-0675">Receptor</keyword>
<dbReference type="PROSITE" id="PS52016">
    <property type="entry name" value="TONB_DEPENDENT_REC_3"/>
    <property type="match status" value="1"/>
</dbReference>
<accession>A0ABR6PLB5</accession>
<keyword evidence="16" id="KW-1185">Reference proteome</keyword>
<evidence type="ECO:0000256" key="9">
    <source>
        <dbReference type="ARBA" id="ARBA00023237"/>
    </source>
</evidence>
<dbReference type="InterPro" id="IPR036942">
    <property type="entry name" value="Beta-barrel_TonB_sf"/>
</dbReference>
<keyword evidence="7 10" id="KW-0472">Membrane</keyword>
<comment type="similarity">
    <text evidence="10 11">Belongs to the TonB-dependent receptor family.</text>
</comment>
<evidence type="ECO:0000256" key="4">
    <source>
        <dbReference type="ARBA" id="ARBA00022692"/>
    </source>
</evidence>
<evidence type="ECO:0000256" key="2">
    <source>
        <dbReference type="ARBA" id="ARBA00022448"/>
    </source>
</evidence>